<evidence type="ECO:0000256" key="1">
    <source>
        <dbReference type="SAM" id="Phobius"/>
    </source>
</evidence>
<accession>A0A1C7FFD9</accession>
<dbReference type="EMBL" id="CP016415">
    <property type="protein sequence ID" value="ANU38064.1"/>
    <property type="molecule type" value="Genomic_DNA"/>
</dbReference>
<protein>
    <submittedName>
        <fullName evidence="2">Uncharacterized protein</fullName>
    </submittedName>
</protein>
<feature type="transmembrane region" description="Helical" evidence="1">
    <location>
        <begin position="15"/>
        <end position="33"/>
    </location>
</feature>
<sequence length="47" mass="5531">MHKITIEGGGYVYDIKLFCVYLLLRVVMALFLIKYKKGIYISLVKEF</sequence>
<dbReference type="Proteomes" id="UP000092528">
    <property type="component" value="Chromosome 2"/>
</dbReference>
<gene>
    <name evidence="2" type="ORF">VSVS05_03018</name>
</gene>
<organism evidence="2 3">
    <name type="scientific">Vibrio scophthalmi</name>
    <dbReference type="NCBI Taxonomy" id="45658"/>
    <lineage>
        <taxon>Bacteria</taxon>
        <taxon>Pseudomonadati</taxon>
        <taxon>Pseudomonadota</taxon>
        <taxon>Gammaproteobacteria</taxon>
        <taxon>Vibrionales</taxon>
        <taxon>Vibrionaceae</taxon>
        <taxon>Vibrio</taxon>
    </lineage>
</organism>
<keyword evidence="1" id="KW-0472">Membrane</keyword>
<keyword evidence="3" id="KW-1185">Reference proteome</keyword>
<evidence type="ECO:0000313" key="2">
    <source>
        <dbReference type="EMBL" id="ANU38064.1"/>
    </source>
</evidence>
<reference evidence="2 3" key="1">
    <citation type="submission" date="2016-07" db="EMBL/GenBank/DDBJ databases">
        <title>Genome sequencing of Vibrio scophthalmi strain VS-05, an isolated from Paralichthys olivaceus.</title>
        <authorList>
            <person name="Han H.-J."/>
        </authorList>
    </citation>
    <scope>NUCLEOTIDE SEQUENCE [LARGE SCALE GENOMIC DNA]</scope>
    <source>
        <strain evidence="2 3">VS-05</strain>
    </source>
</reference>
<evidence type="ECO:0000313" key="3">
    <source>
        <dbReference type="Proteomes" id="UP000092528"/>
    </source>
</evidence>
<dbReference type="AlphaFoldDB" id="A0A1C7FFD9"/>
<proteinExistence type="predicted"/>
<name>A0A1C7FFD9_9VIBR</name>
<keyword evidence="1" id="KW-0812">Transmembrane</keyword>
<keyword evidence="1" id="KW-1133">Transmembrane helix</keyword>